<organism evidence="1 2">
    <name type="scientific">Euphydryas editha</name>
    <name type="common">Edith's checkerspot</name>
    <dbReference type="NCBI Taxonomy" id="104508"/>
    <lineage>
        <taxon>Eukaryota</taxon>
        <taxon>Metazoa</taxon>
        <taxon>Ecdysozoa</taxon>
        <taxon>Arthropoda</taxon>
        <taxon>Hexapoda</taxon>
        <taxon>Insecta</taxon>
        <taxon>Pterygota</taxon>
        <taxon>Neoptera</taxon>
        <taxon>Endopterygota</taxon>
        <taxon>Lepidoptera</taxon>
        <taxon>Glossata</taxon>
        <taxon>Ditrysia</taxon>
        <taxon>Papilionoidea</taxon>
        <taxon>Nymphalidae</taxon>
        <taxon>Nymphalinae</taxon>
        <taxon>Euphydryas</taxon>
    </lineage>
</organism>
<keyword evidence="2" id="KW-1185">Reference proteome</keyword>
<evidence type="ECO:0000313" key="2">
    <source>
        <dbReference type="Proteomes" id="UP001153954"/>
    </source>
</evidence>
<comment type="caution">
    <text evidence="1">The sequence shown here is derived from an EMBL/GenBank/DDBJ whole genome shotgun (WGS) entry which is preliminary data.</text>
</comment>
<dbReference type="EMBL" id="CAKOGL010000013">
    <property type="protein sequence ID" value="CAH2093324.1"/>
    <property type="molecule type" value="Genomic_DNA"/>
</dbReference>
<reference evidence="1" key="1">
    <citation type="submission" date="2022-03" db="EMBL/GenBank/DDBJ databases">
        <authorList>
            <person name="Tunstrom K."/>
        </authorList>
    </citation>
    <scope>NUCLEOTIDE SEQUENCE</scope>
</reference>
<gene>
    <name evidence="1" type="ORF">EEDITHA_LOCUS9000</name>
</gene>
<name>A0AAU9U6K1_EUPED</name>
<dbReference type="InterPro" id="IPR032675">
    <property type="entry name" value="LRR_dom_sf"/>
</dbReference>
<proteinExistence type="predicted"/>
<accession>A0AAU9U6K1</accession>
<dbReference type="Gene3D" id="3.80.10.10">
    <property type="entry name" value="Ribonuclease Inhibitor"/>
    <property type="match status" value="1"/>
</dbReference>
<dbReference type="Proteomes" id="UP001153954">
    <property type="component" value="Unassembled WGS sequence"/>
</dbReference>
<dbReference type="SUPFAM" id="SSF52047">
    <property type="entry name" value="RNI-like"/>
    <property type="match status" value="1"/>
</dbReference>
<dbReference type="AlphaFoldDB" id="A0AAU9U6K1"/>
<sequence>MDLVTRLPPRIRDLNLSGSQFGNEHCNALVSRLPQLRSLELWRTHIERDAVIRLAHRLRCLEDLDTDIEFKATQIKMLEYHTTLKKLRCRWNGMISTRLCLTSSLQVFSGRFLRNSPEGPSAELFYFWTREAPLPAPSQLAVSCITVRCGPPDLNDYDSPMDSD</sequence>
<protein>
    <submittedName>
        <fullName evidence="1">Uncharacterized protein</fullName>
    </submittedName>
</protein>
<evidence type="ECO:0000313" key="1">
    <source>
        <dbReference type="EMBL" id="CAH2093324.1"/>
    </source>
</evidence>